<organism evidence="2 3">
    <name type="scientific">Mytilus edulis</name>
    <name type="common">Blue mussel</name>
    <dbReference type="NCBI Taxonomy" id="6550"/>
    <lineage>
        <taxon>Eukaryota</taxon>
        <taxon>Metazoa</taxon>
        <taxon>Spiralia</taxon>
        <taxon>Lophotrochozoa</taxon>
        <taxon>Mollusca</taxon>
        <taxon>Bivalvia</taxon>
        <taxon>Autobranchia</taxon>
        <taxon>Pteriomorphia</taxon>
        <taxon>Mytilida</taxon>
        <taxon>Mytiloidea</taxon>
        <taxon>Mytilidae</taxon>
        <taxon>Mytilinae</taxon>
        <taxon>Mytilus</taxon>
    </lineage>
</organism>
<dbReference type="AlphaFoldDB" id="A0A8S3TAR9"/>
<feature type="region of interest" description="Disordered" evidence="1">
    <location>
        <begin position="1"/>
        <end position="20"/>
    </location>
</feature>
<name>A0A8S3TAR9_MYTED</name>
<feature type="compositionally biased region" description="Polar residues" evidence="1">
    <location>
        <begin position="1"/>
        <end position="19"/>
    </location>
</feature>
<evidence type="ECO:0000256" key="1">
    <source>
        <dbReference type="SAM" id="MobiDB-lite"/>
    </source>
</evidence>
<dbReference type="EMBL" id="CAJPWZ010001876">
    <property type="protein sequence ID" value="CAG2226181.1"/>
    <property type="molecule type" value="Genomic_DNA"/>
</dbReference>
<protein>
    <submittedName>
        <fullName evidence="2">Uncharacterized protein</fullName>
    </submittedName>
</protein>
<evidence type="ECO:0000313" key="2">
    <source>
        <dbReference type="EMBL" id="CAG2226181.1"/>
    </source>
</evidence>
<dbReference type="OrthoDB" id="10474070at2759"/>
<gene>
    <name evidence="2" type="ORF">MEDL_39264</name>
</gene>
<sequence>MSEFNLTGETETPQNITADSDTETYDELVALLPSVIQALKDSNKLEEFKCFHCSNVNFIVPDRRSLEVDEKFIVEDKPGVITKMIKKIAIIDSNQAGTYKVCVDGKKINPSSKGEVNLWGAEDKPTFEEKQNRLEKEVELCERLKEKRENSSMLIV</sequence>
<dbReference type="Proteomes" id="UP000683360">
    <property type="component" value="Unassembled WGS sequence"/>
</dbReference>
<accession>A0A8S3TAR9</accession>
<reference evidence="2" key="1">
    <citation type="submission" date="2021-03" db="EMBL/GenBank/DDBJ databases">
        <authorList>
            <person name="Bekaert M."/>
        </authorList>
    </citation>
    <scope>NUCLEOTIDE SEQUENCE</scope>
</reference>
<keyword evidence="3" id="KW-1185">Reference proteome</keyword>
<proteinExistence type="predicted"/>
<comment type="caution">
    <text evidence="2">The sequence shown here is derived from an EMBL/GenBank/DDBJ whole genome shotgun (WGS) entry which is preliminary data.</text>
</comment>
<evidence type="ECO:0000313" key="3">
    <source>
        <dbReference type="Proteomes" id="UP000683360"/>
    </source>
</evidence>